<comment type="caution">
    <text evidence="1">The sequence shown here is derived from an EMBL/GenBank/DDBJ whole genome shotgun (WGS) entry which is preliminary data.</text>
</comment>
<dbReference type="EMBL" id="CM023487">
    <property type="protein sequence ID" value="KAH6925686.1"/>
    <property type="molecule type" value="Genomic_DNA"/>
</dbReference>
<reference evidence="1" key="1">
    <citation type="submission" date="2020-05" db="EMBL/GenBank/DDBJ databases">
        <title>Large-scale comparative analyses of tick genomes elucidate their genetic diversity and vector capacities.</title>
        <authorList>
            <person name="Jia N."/>
            <person name="Wang J."/>
            <person name="Shi W."/>
            <person name="Du L."/>
            <person name="Sun Y."/>
            <person name="Zhan W."/>
            <person name="Jiang J."/>
            <person name="Wang Q."/>
            <person name="Zhang B."/>
            <person name="Ji P."/>
            <person name="Sakyi L.B."/>
            <person name="Cui X."/>
            <person name="Yuan T."/>
            <person name="Jiang B."/>
            <person name="Yang W."/>
            <person name="Lam T.T.-Y."/>
            <person name="Chang Q."/>
            <person name="Ding S."/>
            <person name="Wang X."/>
            <person name="Zhu J."/>
            <person name="Ruan X."/>
            <person name="Zhao L."/>
            <person name="Wei J."/>
            <person name="Que T."/>
            <person name="Du C."/>
            <person name="Cheng J."/>
            <person name="Dai P."/>
            <person name="Han X."/>
            <person name="Huang E."/>
            <person name="Gao Y."/>
            <person name="Liu J."/>
            <person name="Shao H."/>
            <person name="Ye R."/>
            <person name="Li L."/>
            <person name="Wei W."/>
            <person name="Wang X."/>
            <person name="Wang C."/>
            <person name="Yang T."/>
            <person name="Huo Q."/>
            <person name="Li W."/>
            <person name="Guo W."/>
            <person name="Chen H."/>
            <person name="Zhou L."/>
            <person name="Ni X."/>
            <person name="Tian J."/>
            <person name="Zhou Y."/>
            <person name="Sheng Y."/>
            <person name="Liu T."/>
            <person name="Pan Y."/>
            <person name="Xia L."/>
            <person name="Li J."/>
            <person name="Zhao F."/>
            <person name="Cao W."/>
        </authorList>
    </citation>
    <scope>NUCLEOTIDE SEQUENCE</scope>
    <source>
        <strain evidence="1">Hyas-2018</strain>
    </source>
</reference>
<organism evidence="1 2">
    <name type="scientific">Hyalomma asiaticum</name>
    <name type="common">Tick</name>
    <dbReference type="NCBI Taxonomy" id="266040"/>
    <lineage>
        <taxon>Eukaryota</taxon>
        <taxon>Metazoa</taxon>
        <taxon>Ecdysozoa</taxon>
        <taxon>Arthropoda</taxon>
        <taxon>Chelicerata</taxon>
        <taxon>Arachnida</taxon>
        <taxon>Acari</taxon>
        <taxon>Parasitiformes</taxon>
        <taxon>Ixodida</taxon>
        <taxon>Ixodoidea</taxon>
        <taxon>Ixodidae</taxon>
        <taxon>Hyalomminae</taxon>
        <taxon>Hyalomma</taxon>
    </lineage>
</organism>
<accession>A0ACB7RVI9</accession>
<protein>
    <submittedName>
        <fullName evidence="1">Uncharacterized protein</fullName>
    </submittedName>
</protein>
<evidence type="ECO:0000313" key="1">
    <source>
        <dbReference type="EMBL" id="KAH6925686.1"/>
    </source>
</evidence>
<gene>
    <name evidence="1" type="ORF">HPB50_008559</name>
</gene>
<proteinExistence type="predicted"/>
<sequence>MDDETLHHILLVCPALSEECKTLCGAYKLGLATSCQENFPWAPSSVASHAFVALLDFLECGDSIARL</sequence>
<evidence type="ECO:0000313" key="2">
    <source>
        <dbReference type="Proteomes" id="UP000821845"/>
    </source>
</evidence>
<keyword evidence="2" id="KW-1185">Reference proteome</keyword>
<dbReference type="Proteomes" id="UP000821845">
    <property type="component" value="Chromosome 7"/>
</dbReference>
<name>A0ACB7RVI9_HYAAI</name>